<name>A0ABR7CJ65_9BACT</name>
<proteinExistence type="predicted"/>
<dbReference type="EMBL" id="JACOOK010000001">
    <property type="protein sequence ID" value="MBC5615701.1"/>
    <property type="molecule type" value="Genomic_DNA"/>
</dbReference>
<evidence type="ECO:0000313" key="2">
    <source>
        <dbReference type="Proteomes" id="UP000636891"/>
    </source>
</evidence>
<reference evidence="1 2" key="1">
    <citation type="submission" date="2020-08" db="EMBL/GenBank/DDBJ databases">
        <title>Genome public.</title>
        <authorList>
            <person name="Liu C."/>
            <person name="Sun Q."/>
        </authorList>
    </citation>
    <scope>NUCLEOTIDE SEQUENCE [LARGE SCALE GENOMIC DNA]</scope>
    <source>
        <strain evidence="1 2">New-7</strain>
    </source>
</reference>
<gene>
    <name evidence="1" type="ORF">H8S08_01530</name>
</gene>
<comment type="caution">
    <text evidence="1">The sequence shown here is derived from an EMBL/GenBank/DDBJ whole genome shotgun (WGS) entry which is preliminary data.</text>
</comment>
<organism evidence="1 2">
    <name type="scientific">Alistipes hominis</name>
    <dbReference type="NCBI Taxonomy" id="2763015"/>
    <lineage>
        <taxon>Bacteria</taxon>
        <taxon>Pseudomonadati</taxon>
        <taxon>Bacteroidota</taxon>
        <taxon>Bacteroidia</taxon>
        <taxon>Bacteroidales</taxon>
        <taxon>Rikenellaceae</taxon>
        <taxon>Alistipes</taxon>
    </lineage>
</organism>
<keyword evidence="2" id="KW-1185">Reference proteome</keyword>
<dbReference type="Proteomes" id="UP000636891">
    <property type="component" value="Unassembled WGS sequence"/>
</dbReference>
<accession>A0ABR7CJ65</accession>
<sequence length="340" mass="39524">MLLTAPKSMAQEVVWGASFDFFFDNREYKSEINWPQTLFGARIAPELGIRWAERHSLMMGIDLLANFGAKPFQTDNEIFGYYQYNAPKFKAFAGVVPRRKVIGDYPSAFFSDSVKYYDPNLTGLLLQYVGEKGYVEFGCDWNSMITNEKREKFLLFSAGRIRHGLFYAGYHLSMYHHAGTYLDDGVVDNVLLHPHVGIDLSGKTGMQELSLQAGWLQAFQNDRKYVGDYVTPGGVQIELKVQKWNFGIFNTLYAGKDLMPYYMADPSLDYGPGLYWGEPWYRTRHNIYDRLEIYWQPVHTEIMKLRVASVHHYDGRKWGWQQKVLFSVNLGQRRLFKQKQ</sequence>
<evidence type="ECO:0008006" key="3">
    <source>
        <dbReference type="Google" id="ProtNLM"/>
    </source>
</evidence>
<evidence type="ECO:0000313" key="1">
    <source>
        <dbReference type="EMBL" id="MBC5615701.1"/>
    </source>
</evidence>
<protein>
    <recommendedName>
        <fullName evidence="3">Porin</fullName>
    </recommendedName>
</protein>